<dbReference type="GO" id="GO:0005737">
    <property type="term" value="C:cytoplasm"/>
    <property type="evidence" value="ECO:0007669"/>
    <property type="project" value="UniProtKB-SubCell"/>
</dbReference>
<dbReference type="HAMAP" id="MF_01631">
    <property type="entry name" value="GlmU"/>
    <property type="match status" value="1"/>
</dbReference>
<dbReference type="GO" id="GO:0019134">
    <property type="term" value="F:glucosamine-1-phosphate N-acetyltransferase activity"/>
    <property type="evidence" value="ECO:0007669"/>
    <property type="project" value="UniProtKB-UniRule"/>
</dbReference>
<dbReference type="InterPro" id="IPR038009">
    <property type="entry name" value="GlmU_C_LbH"/>
</dbReference>
<feature type="binding site" evidence="17">
    <location>
        <position position="389"/>
    </location>
    <ligand>
        <name>acetyl-CoA</name>
        <dbReference type="ChEBI" id="CHEBI:57288"/>
    </ligand>
</feature>
<dbReference type="GO" id="GO:0000287">
    <property type="term" value="F:magnesium ion binding"/>
    <property type="evidence" value="ECO:0007669"/>
    <property type="project" value="UniProtKB-UniRule"/>
</dbReference>
<dbReference type="UniPathway" id="UPA00973"/>
<evidence type="ECO:0000256" key="3">
    <source>
        <dbReference type="ARBA" id="ARBA00022490"/>
    </source>
</evidence>
<name>A0A7W7FHU8_9MICO</name>
<evidence type="ECO:0000256" key="18">
    <source>
        <dbReference type="SAM" id="MobiDB-lite"/>
    </source>
</evidence>
<keyword evidence="13 17" id="KW-0961">Cell wall biogenesis/degradation</keyword>
<comment type="subunit">
    <text evidence="17">Homotrimer.</text>
</comment>
<evidence type="ECO:0000256" key="15">
    <source>
        <dbReference type="ARBA" id="ARBA00048493"/>
    </source>
</evidence>
<dbReference type="InterPro" id="IPR011004">
    <property type="entry name" value="Trimer_LpxA-like_sf"/>
</dbReference>
<feature type="binding site" evidence="17">
    <location>
        <position position="237"/>
    </location>
    <ligand>
        <name>UDP-N-acetyl-alpha-D-glucosamine</name>
        <dbReference type="ChEBI" id="CHEBI:57705"/>
    </ligand>
</feature>
<feature type="binding site" evidence="17">
    <location>
        <position position="237"/>
    </location>
    <ligand>
        <name>Mg(2+)</name>
        <dbReference type="ChEBI" id="CHEBI:18420"/>
    </ligand>
</feature>
<evidence type="ECO:0000256" key="5">
    <source>
        <dbReference type="ARBA" id="ARBA00022695"/>
    </source>
</evidence>
<feature type="compositionally biased region" description="Low complexity" evidence="18">
    <location>
        <begin position="468"/>
        <end position="478"/>
    </location>
</feature>
<evidence type="ECO:0000256" key="9">
    <source>
        <dbReference type="ARBA" id="ARBA00022960"/>
    </source>
</evidence>
<feature type="binding site" evidence="17">
    <location>
        <position position="179"/>
    </location>
    <ligand>
        <name>UDP-N-acetyl-alpha-D-glucosamine</name>
        <dbReference type="ChEBI" id="CHEBI:57705"/>
    </ligand>
</feature>
<evidence type="ECO:0000256" key="10">
    <source>
        <dbReference type="ARBA" id="ARBA00022984"/>
    </source>
</evidence>
<keyword evidence="9 17" id="KW-0133">Cell shape</keyword>
<accession>A0A7W7FHU8</accession>
<dbReference type="RefSeq" id="WP_184216557.1">
    <property type="nucleotide sequence ID" value="NZ_JACHMD010000001.1"/>
</dbReference>
<feature type="binding site" evidence="17">
    <location>
        <position position="360"/>
    </location>
    <ligand>
        <name>UDP-N-acetyl-alpha-D-glucosamine</name>
        <dbReference type="ChEBI" id="CHEBI:57705"/>
    </ligand>
</feature>
<dbReference type="PANTHER" id="PTHR43584">
    <property type="entry name" value="NUCLEOTIDYL TRANSFERASE"/>
    <property type="match status" value="1"/>
</dbReference>
<dbReference type="GO" id="GO:0006048">
    <property type="term" value="P:UDP-N-acetylglucosamine biosynthetic process"/>
    <property type="evidence" value="ECO:0007669"/>
    <property type="project" value="UniProtKB-UniPathway"/>
</dbReference>
<comment type="similarity">
    <text evidence="1 17">In the C-terminal section; belongs to the transferase hexapeptide repeat family.</text>
</comment>
<feature type="domain" description="MobA-like NTP transferase" evidence="19">
    <location>
        <begin position="12"/>
        <end position="197"/>
    </location>
</feature>
<dbReference type="NCBIfam" id="TIGR01173">
    <property type="entry name" value="glmU"/>
    <property type="match status" value="1"/>
</dbReference>
<feature type="region of interest" description="Pyrophosphorylase" evidence="17">
    <location>
        <begin position="1"/>
        <end position="239"/>
    </location>
</feature>
<dbReference type="NCBIfam" id="NF010932">
    <property type="entry name" value="PRK14352.1"/>
    <property type="match status" value="1"/>
</dbReference>
<reference evidence="20 21" key="1">
    <citation type="submission" date="2020-08" db="EMBL/GenBank/DDBJ databases">
        <title>Sequencing the genomes of 1000 actinobacteria strains.</title>
        <authorList>
            <person name="Klenk H.-P."/>
        </authorList>
    </citation>
    <scope>NUCLEOTIDE SEQUENCE [LARGE SCALE GENOMIC DNA]</scope>
    <source>
        <strain evidence="20 21">DSM 24947</strain>
    </source>
</reference>
<dbReference type="CDD" id="cd02540">
    <property type="entry name" value="GT2_GlmU_N_bac"/>
    <property type="match status" value="1"/>
</dbReference>
<dbReference type="InterPro" id="IPR025877">
    <property type="entry name" value="MobA-like_NTP_Trfase"/>
</dbReference>
<protein>
    <recommendedName>
        <fullName evidence="17">Bifunctional protein GlmU</fullName>
    </recommendedName>
    <domain>
        <recommendedName>
            <fullName evidence="17">UDP-N-acetylglucosamine pyrophosphorylase</fullName>
            <ecNumber evidence="17">2.7.7.23</ecNumber>
        </recommendedName>
        <alternativeName>
            <fullName evidence="17">N-acetylglucosamine-1-phosphate uridyltransferase</fullName>
        </alternativeName>
    </domain>
    <domain>
        <recommendedName>
            <fullName evidence="17">Glucosamine-1-phosphate N-acetyltransferase</fullName>
            <ecNumber evidence="17">2.3.1.157</ecNumber>
        </recommendedName>
    </domain>
</protein>
<proteinExistence type="inferred from homology"/>
<evidence type="ECO:0000256" key="16">
    <source>
        <dbReference type="ARBA" id="ARBA00049628"/>
    </source>
</evidence>
<keyword evidence="11 17" id="KW-0511">Multifunctional enzyme</keyword>
<evidence type="ECO:0000256" key="7">
    <source>
        <dbReference type="ARBA" id="ARBA00022737"/>
    </source>
</evidence>
<dbReference type="EC" id="2.7.7.23" evidence="17"/>
<feature type="binding site" evidence="17">
    <location>
        <begin position="110"/>
        <end position="112"/>
    </location>
    <ligand>
        <name>UDP-N-acetyl-alpha-D-glucosamine</name>
        <dbReference type="ChEBI" id="CHEBI:57705"/>
    </ligand>
</feature>
<dbReference type="SUPFAM" id="SSF53448">
    <property type="entry name" value="Nucleotide-diphospho-sugar transferases"/>
    <property type="match status" value="1"/>
</dbReference>
<dbReference type="Pfam" id="PF12804">
    <property type="entry name" value="NTP_transf_3"/>
    <property type="match status" value="1"/>
</dbReference>
<keyword evidence="21" id="KW-1185">Reference proteome</keyword>
<evidence type="ECO:0000256" key="1">
    <source>
        <dbReference type="ARBA" id="ARBA00007707"/>
    </source>
</evidence>
<feature type="binding site" evidence="17">
    <location>
        <position position="414"/>
    </location>
    <ligand>
        <name>acetyl-CoA</name>
        <dbReference type="ChEBI" id="CHEBI:57288"/>
    </ligand>
</feature>
<keyword evidence="12 17" id="KW-0012">Acyltransferase</keyword>
<dbReference type="SUPFAM" id="SSF51161">
    <property type="entry name" value="Trimeric LpxA-like enzymes"/>
    <property type="match status" value="1"/>
</dbReference>
<evidence type="ECO:0000256" key="2">
    <source>
        <dbReference type="ARBA" id="ARBA00007947"/>
    </source>
</evidence>
<evidence type="ECO:0000256" key="12">
    <source>
        <dbReference type="ARBA" id="ARBA00023315"/>
    </source>
</evidence>
<comment type="pathway">
    <text evidence="17">Nucleotide-sugar biosynthesis; UDP-N-acetyl-alpha-D-glucosamine biosynthesis; UDP-N-acetyl-alpha-D-glucosamine from N-acetyl-alpha-D-glucosamine 1-phosphate: step 1/1.</text>
</comment>
<gene>
    <name evidence="17" type="primary">glmU</name>
    <name evidence="20" type="ORF">BKA24_001450</name>
</gene>
<feature type="binding site" evidence="17">
    <location>
        <position position="342"/>
    </location>
    <ligand>
        <name>UDP-N-acetyl-alpha-D-glucosamine</name>
        <dbReference type="ChEBI" id="CHEBI:57705"/>
    </ligand>
</feature>
<evidence type="ECO:0000259" key="19">
    <source>
        <dbReference type="Pfam" id="PF12804"/>
    </source>
</evidence>
<dbReference type="AlphaFoldDB" id="A0A7W7FHU8"/>
<comment type="cofactor">
    <cofactor evidence="17">
        <name>Mg(2+)</name>
        <dbReference type="ChEBI" id="CHEBI:18420"/>
    </cofactor>
    <text evidence="17">Binds 1 Mg(2+) ion per subunit.</text>
</comment>
<feature type="binding site" evidence="17">
    <location>
        <position position="375"/>
    </location>
    <ligand>
        <name>UDP-N-acetyl-alpha-D-glucosamine</name>
        <dbReference type="ChEBI" id="CHEBI:57705"/>
    </ligand>
</feature>
<dbReference type="EC" id="2.3.1.157" evidence="17"/>
<dbReference type="GO" id="GO:0009252">
    <property type="term" value="P:peptidoglycan biosynthetic process"/>
    <property type="evidence" value="ECO:0007669"/>
    <property type="project" value="UniProtKB-UniRule"/>
</dbReference>
<feature type="binding site" evidence="17">
    <location>
        <begin position="395"/>
        <end position="396"/>
    </location>
    <ligand>
        <name>acetyl-CoA</name>
        <dbReference type="ChEBI" id="CHEBI:57288"/>
    </ligand>
</feature>
<comment type="pathway">
    <text evidence="17">Bacterial outer membrane biogenesis; LPS lipid A biosynthesis.</text>
</comment>
<dbReference type="GO" id="GO:0008360">
    <property type="term" value="P:regulation of cell shape"/>
    <property type="evidence" value="ECO:0007669"/>
    <property type="project" value="UniProtKB-KW"/>
</dbReference>
<keyword evidence="4 17" id="KW-0808">Transferase</keyword>
<feature type="binding site" evidence="17">
    <location>
        <position position="112"/>
    </location>
    <ligand>
        <name>Mg(2+)</name>
        <dbReference type="ChEBI" id="CHEBI:18420"/>
    </ligand>
</feature>
<comment type="caution">
    <text evidence="17">Lacks conserved residue(s) required for the propagation of feature annotation.</text>
</comment>
<dbReference type="Proteomes" id="UP000573729">
    <property type="component" value="Unassembled WGS sequence"/>
</dbReference>
<comment type="similarity">
    <text evidence="2 17">In the N-terminal section; belongs to the N-acetylglucosamine-1-phosphate uridyltransferase family.</text>
</comment>
<keyword evidence="3 17" id="KW-0963">Cytoplasm</keyword>
<feature type="region of interest" description="Linker" evidence="17">
    <location>
        <begin position="240"/>
        <end position="260"/>
    </location>
</feature>
<dbReference type="Gene3D" id="2.160.10.10">
    <property type="entry name" value="Hexapeptide repeat proteins"/>
    <property type="match status" value="1"/>
</dbReference>
<dbReference type="InterPro" id="IPR005882">
    <property type="entry name" value="Bifunctional_GlmU"/>
</dbReference>
<dbReference type="GO" id="GO:0016020">
    <property type="term" value="C:membrane"/>
    <property type="evidence" value="ECO:0007669"/>
    <property type="project" value="GOC"/>
</dbReference>
<dbReference type="GO" id="GO:0071555">
    <property type="term" value="P:cell wall organization"/>
    <property type="evidence" value="ECO:0007669"/>
    <property type="project" value="UniProtKB-KW"/>
</dbReference>
<dbReference type="UniPathway" id="UPA00113">
    <property type="reaction ID" value="UER00532"/>
</dbReference>
<feature type="region of interest" description="Disordered" evidence="18">
    <location>
        <begin position="461"/>
        <end position="491"/>
    </location>
</feature>
<evidence type="ECO:0000256" key="17">
    <source>
        <dbReference type="HAMAP-Rule" id="MF_01631"/>
    </source>
</evidence>
<dbReference type="GO" id="GO:0003977">
    <property type="term" value="F:UDP-N-acetylglucosamine diphosphorylase activity"/>
    <property type="evidence" value="ECO:0007669"/>
    <property type="project" value="UniProtKB-UniRule"/>
</dbReference>
<evidence type="ECO:0000256" key="8">
    <source>
        <dbReference type="ARBA" id="ARBA00022842"/>
    </source>
</evidence>
<sequence>MSENTLDAGLAVVILAAGQGTRMKSSLPKVLHRIGGRPLVGHVLDTARDLAPAHVVVVVRHDRDLVAGAVLGVAPEVVVVDQDEIPGTGRAVELALDALPDFAGDVLVLSGDTPLADFDTLTAFVAEHRTAEAAATLMTAVVDDPTGYGRIIRESDGSVARIVEQKDATPHEAAVDEINAGMYVFAAASLRASLARVGTDNAQQEKYLTDVVGLLRTEGARVAASVARDVTVTFGVNDRVQLAEVGRLLNARTVRRWQLEGVTVLDPATTWIDVTATLSPDVTVLPNTHILRSTFIAEGATIGPDTSLVDCEVGAGATVTRTDATLAVIGADATVGPFAYLRPGTELGVKGKIGTFVETKNSTIGAGSKVPHLSYIGDTTIGRNVNLGAGAITANYDDITKHRTEIGDEVHSGSHNVFVAPVRIGDGAKTGAGAVIRKDVPAGALALNVTPQRNIEGWVETNRPGTGAAEAAARARSAQKADDGSQEAADG</sequence>
<evidence type="ECO:0000313" key="21">
    <source>
        <dbReference type="Proteomes" id="UP000573729"/>
    </source>
</evidence>
<keyword evidence="6 17" id="KW-0479">Metal-binding</keyword>
<feature type="region of interest" description="N-acetyltransferase" evidence="17">
    <location>
        <begin position="261"/>
        <end position="491"/>
    </location>
</feature>
<evidence type="ECO:0000256" key="13">
    <source>
        <dbReference type="ARBA" id="ARBA00023316"/>
    </source>
</evidence>
<keyword evidence="7 17" id="KW-0677">Repeat</keyword>
<dbReference type="GO" id="GO:0009245">
    <property type="term" value="P:lipid A biosynthetic process"/>
    <property type="evidence" value="ECO:0007669"/>
    <property type="project" value="UniProtKB-UniRule"/>
</dbReference>
<evidence type="ECO:0000256" key="4">
    <source>
        <dbReference type="ARBA" id="ARBA00022679"/>
    </source>
</evidence>
<dbReference type="PANTHER" id="PTHR43584:SF3">
    <property type="entry name" value="BIFUNCTIONAL PROTEIN GLMU"/>
    <property type="match status" value="1"/>
</dbReference>
<dbReference type="Gene3D" id="3.90.550.10">
    <property type="entry name" value="Spore Coat Polysaccharide Biosynthesis Protein SpsA, Chain A"/>
    <property type="match status" value="1"/>
</dbReference>
<dbReference type="GO" id="GO:0000902">
    <property type="term" value="P:cell morphogenesis"/>
    <property type="evidence" value="ECO:0007669"/>
    <property type="project" value="UniProtKB-UniRule"/>
</dbReference>
<feature type="binding site" evidence="17">
    <location>
        <position position="164"/>
    </location>
    <ligand>
        <name>UDP-N-acetyl-alpha-D-glucosamine</name>
        <dbReference type="ChEBI" id="CHEBI:57705"/>
    </ligand>
</feature>
<keyword evidence="5 17" id="KW-0548">Nucleotidyltransferase</keyword>
<comment type="catalytic activity">
    <reaction evidence="14 17">
        <text>alpha-D-glucosamine 1-phosphate + acetyl-CoA = N-acetyl-alpha-D-glucosamine 1-phosphate + CoA + H(+)</text>
        <dbReference type="Rhea" id="RHEA:13725"/>
        <dbReference type="ChEBI" id="CHEBI:15378"/>
        <dbReference type="ChEBI" id="CHEBI:57287"/>
        <dbReference type="ChEBI" id="CHEBI:57288"/>
        <dbReference type="ChEBI" id="CHEBI:57776"/>
        <dbReference type="ChEBI" id="CHEBI:58516"/>
        <dbReference type="EC" id="2.3.1.157"/>
    </reaction>
</comment>
<evidence type="ECO:0000256" key="11">
    <source>
        <dbReference type="ARBA" id="ARBA00023268"/>
    </source>
</evidence>
<evidence type="ECO:0000256" key="6">
    <source>
        <dbReference type="ARBA" id="ARBA00022723"/>
    </source>
</evidence>
<comment type="caution">
    <text evidence="20">The sequence shown here is derived from an EMBL/GenBank/DDBJ whole genome shotgun (WGS) entry which is preliminary data.</text>
</comment>
<feature type="binding site" evidence="17">
    <location>
        <position position="149"/>
    </location>
    <ligand>
        <name>UDP-N-acetyl-alpha-D-glucosamine</name>
        <dbReference type="ChEBI" id="CHEBI:57705"/>
    </ligand>
</feature>
<comment type="catalytic activity">
    <reaction evidence="15 17">
        <text>N-acetyl-alpha-D-glucosamine 1-phosphate + UTP + H(+) = UDP-N-acetyl-alpha-D-glucosamine + diphosphate</text>
        <dbReference type="Rhea" id="RHEA:13509"/>
        <dbReference type="ChEBI" id="CHEBI:15378"/>
        <dbReference type="ChEBI" id="CHEBI:33019"/>
        <dbReference type="ChEBI" id="CHEBI:46398"/>
        <dbReference type="ChEBI" id="CHEBI:57705"/>
        <dbReference type="ChEBI" id="CHEBI:57776"/>
        <dbReference type="EC" id="2.7.7.23"/>
    </reaction>
</comment>
<feature type="binding site" evidence="17">
    <location>
        <begin position="15"/>
        <end position="18"/>
    </location>
    <ligand>
        <name>UDP-N-acetyl-alpha-D-glucosamine</name>
        <dbReference type="ChEBI" id="CHEBI:57705"/>
    </ligand>
</feature>
<evidence type="ECO:0000256" key="14">
    <source>
        <dbReference type="ARBA" id="ARBA00048247"/>
    </source>
</evidence>
<feature type="binding site" evidence="17">
    <location>
        <position position="386"/>
    </location>
    <ligand>
        <name>UDP-N-acetyl-alpha-D-glucosamine</name>
        <dbReference type="ChEBI" id="CHEBI:57705"/>
    </ligand>
</feature>
<feature type="binding site" evidence="17">
    <location>
        <position position="432"/>
    </location>
    <ligand>
        <name>acetyl-CoA</name>
        <dbReference type="ChEBI" id="CHEBI:57288"/>
    </ligand>
</feature>
<keyword evidence="8 17" id="KW-0460">Magnesium</keyword>
<organism evidence="20 21">
    <name type="scientific">Microbacterium marinum</name>
    <dbReference type="NCBI Taxonomy" id="421115"/>
    <lineage>
        <taxon>Bacteria</taxon>
        <taxon>Bacillati</taxon>
        <taxon>Actinomycetota</taxon>
        <taxon>Actinomycetes</taxon>
        <taxon>Micrococcales</taxon>
        <taxon>Microbacteriaceae</taxon>
        <taxon>Microbacterium</taxon>
    </lineage>
</organism>
<evidence type="ECO:0000313" key="20">
    <source>
        <dbReference type="EMBL" id="MBB4666741.1"/>
    </source>
</evidence>
<dbReference type="InterPro" id="IPR029044">
    <property type="entry name" value="Nucleotide-diphossugar_trans"/>
</dbReference>
<comment type="pathway">
    <text evidence="17">Nucleotide-sugar biosynthesis; UDP-N-acetyl-alpha-D-glucosamine biosynthesis; N-acetyl-alpha-D-glucosamine 1-phosphate from alpha-D-glucosamine 6-phosphate (route II): step 2/2.</text>
</comment>
<dbReference type="CDD" id="cd03353">
    <property type="entry name" value="LbH_GlmU_C"/>
    <property type="match status" value="1"/>
</dbReference>
<comment type="subcellular location">
    <subcellularLocation>
        <location evidence="17">Cytoplasm</location>
    </subcellularLocation>
</comment>
<dbReference type="InterPro" id="IPR050065">
    <property type="entry name" value="GlmU-like"/>
</dbReference>
<keyword evidence="10 17" id="KW-0573">Peptidoglycan synthesis</keyword>
<feature type="binding site" evidence="17">
    <location>
        <position position="29"/>
    </location>
    <ligand>
        <name>UDP-N-acetyl-alpha-D-glucosamine</name>
        <dbReference type="ChEBI" id="CHEBI:57705"/>
    </ligand>
</feature>
<feature type="binding site" evidence="17">
    <location>
        <position position="82"/>
    </location>
    <ligand>
        <name>UDP-N-acetyl-alpha-D-glucosamine</name>
        <dbReference type="ChEBI" id="CHEBI:57705"/>
    </ligand>
</feature>
<feature type="binding site" evidence="17">
    <location>
        <begin position="87"/>
        <end position="88"/>
    </location>
    <ligand>
        <name>UDP-N-acetyl-alpha-D-glucosamine</name>
        <dbReference type="ChEBI" id="CHEBI:57705"/>
    </ligand>
</feature>
<dbReference type="EMBL" id="JACHMD010000001">
    <property type="protein sequence ID" value="MBB4666741.1"/>
    <property type="molecule type" value="Genomic_DNA"/>
</dbReference>
<feature type="active site" description="Proton acceptor" evidence="17">
    <location>
        <position position="372"/>
    </location>
</feature>
<comment type="function">
    <text evidence="16 17">Catalyzes the last two sequential reactions in the de novo biosynthetic pathway for UDP-N-acetylglucosamine (UDP-GlcNAc). The C-terminal domain catalyzes the transfer of acetyl group from acetyl coenzyme A to glucosamine-1-phosphate (GlcN-1-P) to produce N-acetylglucosamine-1-phosphate (GlcNAc-1-P), which is converted into UDP-GlcNAc by the transfer of uridine 5-monophosphate (from uridine 5-triphosphate), a reaction catalyzed by the N-terminal domain.</text>
</comment>